<feature type="compositionally biased region" description="Low complexity" evidence="2">
    <location>
        <begin position="161"/>
        <end position="179"/>
    </location>
</feature>
<proteinExistence type="predicted"/>
<protein>
    <submittedName>
        <fullName evidence="3">Uncharacterized protein</fullName>
    </submittedName>
</protein>
<organism evidence="3 4">
    <name type="scientific">Immersiella caudata</name>
    <dbReference type="NCBI Taxonomy" id="314043"/>
    <lineage>
        <taxon>Eukaryota</taxon>
        <taxon>Fungi</taxon>
        <taxon>Dikarya</taxon>
        <taxon>Ascomycota</taxon>
        <taxon>Pezizomycotina</taxon>
        <taxon>Sordariomycetes</taxon>
        <taxon>Sordariomycetidae</taxon>
        <taxon>Sordariales</taxon>
        <taxon>Lasiosphaeriaceae</taxon>
        <taxon>Immersiella</taxon>
    </lineage>
</organism>
<feature type="region of interest" description="Disordered" evidence="2">
    <location>
        <begin position="1"/>
        <end position="180"/>
    </location>
</feature>
<comment type="caution">
    <text evidence="3">The sequence shown here is derived from an EMBL/GenBank/DDBJ whole genome shotgun (WGS) entry which is preliminary data.</text>
</comment>
<keyword evidence="1" id="KW-0175">Coiled coil</keyword>
<feature type="compositionally biased region" description="Basic and acidic residues" evidence="2">
    <location>
        <begin position="118"/>
        <end position="134"/>
    </location>
</feature>
<feature type="compositionally biased region" description="Polar residues" evidence="2">
    <location>
        <begin position="97"/>
        <end position="117"/>
    </location>
</feature>
<feature type="compositionally biased region" description="Polar residues" evidence="2">
    <location>
        <begin position="64"/>
        <end position="85"/>
    </location>
</feature>
<accession>A0AA39XDP7</accession>
<feature type="compositionally biased region" description="Low complexity" evidence="2">
    <location>
        <begin position="203"/>
        <end position="218"/>
    </location>
</feature>
<evidence type="ECO:0000256" key="2">
    <source>
        <dbReference type="SAM" id="MobiDB-lite"/>
    </source>
</evidence>
<feature type="coiled-coil region" evidence="1">
    <location>
        <begin position="262"/>
        <end position="331"/>
    </location>
</feature>
<dbReference type="EMBL" id="JAULSU010000001">
    <property type="protein sequence ID" value="KAK0632056.1"/>
    <property type="molecule type" value="Genomic_DNA"/>
</dbReference>
<keyword evidence="4" id="KW-1185">Reference proteome</keyword>
<evidence type="ECO:0000256" key="1">
    <source>
        <dbReference type="SAM" id="Coils"/>
    </source>
</evidence>
<gene>
    <name evidence="3" type="ORF">B0T14DRAFT_503166</name>
</gene>
<name>A0AA39XDP7_9PEZI</name>
<feature type="coiled-coil region" evidence="1">
    <location>
        <begin position="417"/>
        <end position="469"/>
    </location>
</feature>
<feature type="region of interest" description="Disordered" evidence="2">
    <location>
        <begin position="194"/>
        <end position="246"/>
    </location>
</feature>
<reference evidence="3" key="1">
    <citation type="submission" date="2023-06" db="EMBL/GenBank/DDBJ databases">
        <title>Genome-scale phylogeny and comparative genomics of the fungal order Sordariales.</title>
        <authorList>
            <consortium name="Lawrence Berkeley National Laboratory"/>
            <person name="Hensen N."/>
            <person name="Bonometti L."/>
            <person name="Westerberg I."/>
            <person name="Brannstrom I.O."/>
            <person name="Guillou S."/>
            <person name="Cros-Aarteil S."/>
            <person name="Calhoun S."/>
            <person name="Haridas S."/>
            <person name="Kuo A."/>
            <person name="Mondo S."/>
            <person name="Pangilinan J."/>
            <person name="Riley R."/>
            <person name="Labutti K."/>
            <person name="Andreopoulos B."/>
            <person name="Lipzen A."/>
            <person name="Chen C."/>
            <person name="Yanf M."/>
            <person name="Daum C."/>
            <person name="Ng V."/>
            <person name="Clum A."/>
            <person name="Steindorff A."/>
            <person name="Ohm R."/>
            <person name="Martin F."/>
            <person name="Silar P."/>
            <person name="Natvig D."/>
            <person name="Lalanne C."/>
            <person name="Gautier V."/>
            <person name="Ament-Velasquez S.L."/>
            <person name="Kruys A."/>
            <person name="Hutchinson M.I."/>
            <person name="Powell A.J."/>
            <person name="Barry K."/>
            <person name="Miller A.N."/>
            <person name="Grigoriev I.V."/>
            <person name="Debuchy R."/>
            <person name="Gladieux P."/>
            <person name="Thoren M.H."/>
            <person name="Johannesson H."/>
        </authorList>
    </citation>
    <scope>NUCLEOTIDE SEQUENCE</scope>
    <source>
        <strain evidence="3">CBS 606.72</strain>
    </source>
</reference>
<dbReference type="AlphaFoldDB" id="A0AA39XDP7"/>
<evidence type="ECO:0000313" key="3">
    <source>
        <dbReference type="EMBL" id="KAK0632056.1"/>
    </source>
</evidence>
<feature type="compositionally biased region" description="Polar residues" evidence="2">
    <location>
        <begin position="226"/>
        <end position="239"/>
    </location>
</feature>
<feature type="compositionally biased region" description="Low complexity" evidence="2">
    <location>
        <begin position="135"/>
        <end position="151"/>
    </location>
</feature>
<feature type="compositionally biased region" description="Basic residues" evidence="2">
    <location>
        <begin position="1"/>
        <end position="14"/>
    </location>
</feature>
<feature type="compositionally biased region" description="Polar residues" evidence="2">
    <location>
        <begin position="22"/>
        <end position="33"/>
    </location>
</feature>
<dbReference type="Proteomes" id="UP001175000">
    <property type="component" value="Unassembled WGS sequence"/>
</dbReference>
<sequence>MRNRLTKARPHSNHRPGFSIHLDSSSEGDSSVPATHLPDAAQAAGQPDRSTSTKTPRLSHEARSTLSLASDGSINAIMSRSSPAKGTNGKALPSIPSHMQAQQIPSRMNSTIRTVTSFDDRHRLSEDSSAESRHSGFSSSLNSNASMSSSSQDHPHPTQNGSSKGSAGARSSRLSPASAQEAFLEVPRTISARSSVEIPQRESSLSATATSSTIQSYTESPHLGSAPSQHDLSESQHGWDSTVGKAGLGKTGRVINRLVSDNEALKRDIKIERLRAEESKQAARLLEDKLERIVSDYESRLLEANVTKTLLARKERQVESLQSSVELERKRALDAKERERIWKEEMEKVRTESLRKVDEATNYAALVEGRYNAISSHWRDQGEEVKRTVTKMKAEITELLDERRKDDDRIGTLRDLCDQQDGNIRELQAQKEEIAAQFERYKAEQEAALREIKEKAAQREREQEATLRESKEVLDKLRWALNVKEKVEWAQ</sequence>
<evidence type="ECO:0000313" key="4">
    <source>
        <dbReference type="Proteomes" id="UP001175000"/>
    </source>
</evidence>